<protein>
    <submittedName>
        <fullName evidence="3">Uncharacterized protein</fullName>
    </submittedName>
</protein>
<organism evidence="3 4">
    <name type="scientific">Diacronema lutheri</name>
    <name type="common">Unicellular marine alga</name>
    <name type="synonym">Monochrysis lutheri</name>
    <dbReference type="NCBI Taxonomy" id="2081491"/>
    <lineage>
        <taxon>Eukaryota</taxon>
        <taxon>Haptista</taxon>
        <taxon>Haptophyta</taxon>
        <taxon>Pavlovophyceae</taxon>
        <taxon>Pavlovales</taxon>
        <taxon>Pavlovaceae</taxon>
        <taxon>Diacronema</taxon>
    </lineage>
</organism>
<evidence type="ECO:0000256" key="2">
    <source>
        <dbReference type="SAM" id="SignalP"/>
    </source>
</evidence>
<evidence type="ECO:0000313" key="4">
    <source>
        <dbReference type="Proteomes" id="UP000751190"/>
    </source>
</evidence>
<dbReference type="Proteomes" id="UP000751190">
    <property type="component" value="Unassembled WGS sequence"/>
</dbReference>
<proteinExistence type="predicted"/>
<feature type="chain" id="PRO_5035232430" evidence="2">
    <location>
        <begin position="20"/>
        <end position="388"/>
    </location>
</feature>
<evidence type="ECO:0000313" key="3">
    <source>
        <dbReference type="EMBL" id="KAG8469087.1"/>
    </source>
</evidence>
<dbReference type="OrthoDB" id="46409at2759"/>
<gene>
    <name evidence="3" type="ORF">KFE25_007605</name>
</gene>
<dbReference type="AlphaFoldDB" id="A0A8J6CBS1"/>
<feature type="region of interest" description="Disordered" evidence="1">
    <location>
        <begin position="357"/>
        <end position="388"/>
    </location>
</feature>
<keyword evidence="2" id="KW-0732">Signal</keyword>
<dbReference type="EMBL" id="JAGTXO010000003">
    <property type="protein sequence ID" value="KAG8469087.1"/>
    <property type="molecule type" value="Genomic_DNA"/>
</dbReference>
<dbReference type="OMA" id="QYSAPRI"/>
<comment type="caution">
    <text evidence="3">The sequence shown here is derived from an EMBL/GenBank/DDBJ whole genome shotgun (WGS) entry which is preliminary data.</text>
</comment>
<sequence length="388" mass="42434">MAPLILAALVFGHVHGAHAHLASAVRSRARPAPALRVAARRANGPSRARGARAPAMSASEKADDSVIVDSLLDAVEEWVRERKVSEILPEQKVRSLLKAVRADVAFWERQHHQYERLWHSVESQLRQDKRPVREVLGEELSADLLVMLETFDTAPFVRGAMQSAAVERMLGSVLYEALFAFIKSVDILGQMVSGLPFLGPMRDQVIAQSKRQLDAVLGAGLYTKEAVKVAVRFFDDNPADLGRAQAALAESVLSKPFNEVIPPPADLALARDSLWLRLRTLRAPNEDELISGLYAEFGDETIDTLLPVSNPRVEQYSAPRIYIKSRDLLAANLHGFIASEHGRRCLRQLRALDADGGGELAGGKPKAAALAPADAKPDEQSSSADDWD</sequence>
<reference evidence="3" key="1">
    <citation type="submission" date="2021-05" db="EMBL/GenBank/DDBJ databases">
        <title>The genome of the haptophyte Pavlova lutheri (Diacronema luteri, Pavlovales) - a model for lipid biosynthesis in eukaryotic algae.</title>
        <authorList>
            <person name="Hulatt C.J."/>
            <person name="Posewitz M.C."/>
        </authorList>
    </citation>
    <scope>NUCLEOTIDE SEQUENCE</scope>
    <source>
        <strain evidence="3">NIVA-4/92</strain>
    </source>
</reference>
<evidence type="ECO:0000256" key="1">
    <source>
        <dbReference type="SAM" id="MobiDB-lite"/>
    </source>
</evidence>
<feature type="signal peptide" evidence="2">
    <location>
        <begin position="1"/>
        <end position="19"/>
    </location>
</feature>
<feature type="compositionally biased region" description="Low complexity" evidence="1">
    <location>
        <begin position="362"/>
        <end position="374"/>
    </location>
</feature>
<keyword evidence="4" id="KW-1185">Reference proteome</keyword>
<accession>A0A8J6CBS1</accession>
<name>A0A8J6CBS1_DIALT</name>